<name>A0AAV3T035_9EURY</name>
<keyword evidence="3" id="KW-1185">Reference proteome</keyword>
<dbReference type="InterPro" id="IPR045396">
    <property type="entry name" value="DUF6517"/>
</dbReference>
<accession>A0AAV3T035</accession>
<evidence type="ECO:0000256" key="1">
    <source>
        <dbReference type="SAM" id="MobiDB-lite"/>
    </source>
</evidence>
<dbReference type="Proteomes" id="UP001500194">
    <property type="component" value="Unassembled WGS sequence"/>
</dbReference>
<dbReference type="EMBL" id="BAAADU010000002">
    <property type="protein sequence ID" value="GAA0647833.1"/>
    <property type="molecule type" value="Genomic_DNA"/>
</dbReference>
<sequence>MNRRTLLGTTAGLGLAGLAGCSTLAQASVSPPDLPTEEMQSAGWEQTDSSERTLIEQSYGPVTFTAKGYTTTHTDTALTQRIEDATLGRVTSQLALFSATRIDFSPDVGNLPAGIGREEVLNEVEASARDQFRDRLADAGLSDIQRIGTGSFDVATGESASLTEYEATYDVPTFEFPVEDGTTVTIDGDALAVRGDLAVWHHGDYALVAGGAWVGENFARSATQDISDAITVSVDVDLGLEPETYREEIHAFMRQTE</sequence>
<dbReference type="GeneID" id="68572090"/>
<dbReference type="PROSITE" id="PS51318">
    <property type="entry name" value="TAT"/>
    <property type="match status" value="1"/>
</dbReference>
<comment type="caution">
    <text evidence="2">The sequence shown here is derived from an EMBL/GenBank/DDBJ whole genome shotgun (WGS) entry which is preliminary data.</text>
</comment>
<proteinExistence type="predicted"/>
<reference evidence="2 3" key="1">
    <citation type="journal article" date="2019" name="Int. J. Syst. Evol. Microbiol.">
        <title>The Global Catalogue of Microorganisms (GCM) 10K type strain sequencing project: providing services to taxonomists for standard genome sequencing and annotation.</title>
        <authorList>
            <consortium name="The Broad Institute Genomics Platform"/>
            <consortium name="The Broad Institute Genome Sequencing Center for Infectious Disease"/>
            <person name="Wu L."/>
            <person name="Ma J."/>
        </authorList>
    </citation>
    <scope>NUCLEOTIDE SEQUENCE [LARGE SCALE GENOMIC DNA]</scope>
    <source>
        <strain evidence="2 3">JCM 16327</strain>
    </source>
</reference>
<dbReference type="Pfam" id="PF20127">
    <property type="entry name" value="DUF6517"/>
    <property type="match status" value="1"/>
</dbReference>
<evidence type="ECO:0000313" key="2">
    <source>
        <dbReference type="EMBL" id="GAA0647833.1"/>
    </source>
</evidence>
<organism evidence="2 3">
    <name type="scientific">Salarchaeum japonicum</name>
    <dbReference type="NCBI Taxonomy" id="555573"/>
    <lineage>
        <taxon>Archaea</taxon>
        <taxon>Methanobacteriati</taxon>
        <taxon>Methanobacteriota</taxon>
        <taxon>Stenosarchaea group</taxon>
        <taxon>Halobacteria</taxon>
        <taxon>Halobacteriales</taxon>
        <taxon>Halobacteriaceae</taxon>
    </lineage>
</organism>
<gene>
    <name evidence="2" type="ORF">GCM10009019_07870</name>
</gene>
<feature type="region of interest" description="Disordered" evidence="1">
    <location>
        <begin position="28"/>
        <end position="50"/>
    </location>
</feature>
<dbReference type="RefSeq" id="WP_227261506.1">
    <property type="nucleotide sequence ID" value="NZ_BAAADU010000002.1"/>
</dbReference>
<evidence type="ECO:0000313" key="3">
    <source>
        <dbReference type="Proteomes" id="UP001500194"/>
    </source>
</evidence>
<dbReference type="PROSITE" id="PS51257">
    <property type="entry name" value="PROKAR_LIPOPROTEIN"/>
    <property type="match status" value="1"/>
</dbReference>
<protein>
    <submittedName>
        <fullName evidence="2">DUF6517 family protein</fullName>
    </submittedName>
</protein>
<dbReference type="InterPro" id="IPR006311">
    <property type="entry name" value="TAT_signal"/>
</dbReference>
<dbReference type="AlphaFoldDB" id="A0AAV3T035"/>